<dbReference type="HOGENOM" id="CLU_004591_2_0_1"/>
<dbReference type="STRING" id="870435.A0A0C3K8J1"/>
<proteinExistence type="predicted"/>
<sequence length="927" mass="103907">QEFATHLLFSSPRLRFSEAQKKSILNWGTSLGATGVPSLHSLKKTQERIKNLFSNPTEKVTAASGNVFYLNSISKALAMDFANPLTRFSMQDYPEEGDGRMSQVHHGYKMLEGLPDNLAPPCVRNNNKIFFINELLRLASREYFIPKKYFQAKLEFESEAEVLSLGHLVSVTGMGFAVDPEMVVVKVSTFTHTFPEIEACKAEFGVGFTESSARHAHLMPNSLREKSGGRMVLTVPLIVFMDDVSGNVSKQWNKHHVIYMSNASMSRDMLEKEFCVRFVSSSPHAAPLELMRGVKESIQKAASDGVITWDAKYHEEVMLIPYNLFLAGDNPMQAEECSHGGLKCNYFCRTCRVGGTMAEKKSDSGYSDIFEAGELRTQEKTLSEIKEQIEMSKLSGGTEKVKTAVSQTGTRDAATAAIVDRLLDLGKQLRKRDRGKPAIPEAEVRAQLEREFEVALAGRSLEDHINPLLGMAGVDVHKDTPTEILHTILLGIVKYYWGQTVYILDKSHLLNVFQTRLESLNKDGLKTPTLGAEYIVRYKGALIGKHFKSLAQVMPYLIYDIVPRTVLDGWTVIGELVVLLWHTVIEDKEVYLAKLSCTINEFLSISAQCAPSILITKAKFHFLLHLPMFIRRFGPAIIFSTERFESFNHVFRLASIYSNRQAPSRDTCKAFAEQDAVKHIVTGGSWLNPKSRNWVRAGERIMSYIGEHPEQRHLLGLPNTKSQINGKSEVIPAVEWTSTRSAAVAQPGFHQNVTSNLFIKCKSFVTTDGDKASIGSHVICSYDQSAKYSIGKVVEILAPHQQYMATHITISRLHFLPELHQQLRVPCLRFPTPESEVVISPKNILCTVNIQHDCAASGTACDKPQEFQERQERSETTKKKVTFDHAPTNMYVLNVHALHNYQRVSAAIPEGIQAQRSMERALDHQAI</sequence>
<dbReference type="AlphaFoldDB" id="A0A0C3K8J1"/>
<keyword evidence="2" id="KW-1185">Reference proteome</keyword>
<evidence type="ECO:0000313" key="1">
    <source>
        <dbReference type="EMBL" id="KIO05872.1"/>
    </source>
</evidence>
<dbReference type="InParanoid" id="A0A0C3K8J1"/>
<reference evidence="1 2" key="1">
    <citation type="submission" date="2014-04" db="EMBL/GenBank/DDBJ databases">
        <authorList>
            <consortium name="DOE Joint Genome Institute"/>
            <person name="Kuo A."/>
            <person name="Kohler A."/>
            <person name="Costa M.D."/>
            <person name="Nagy L.G."/>
            <person name="Floudas D."/>
            <person name="Copeland A."/>
            <person name="Barry K.W."/>
            <person name="Cichocki N."/>
            <person name="Veneault-Fourrey C."/>
            <person name="LaButti K."/>
            <person name="Lindquist E.A."/>
            <person name="Lipzen A."/>
            <person name="Lundell T."/>
            <person name="Morin E."/>
            <person name="Murat C."/>
            <person name="Sun H."/>
            <person name="Tunlid A."/>
            <person name="Henrissat B."/>
            <person name="Grigoriev I.V."/>
            <person name="Hibbett D.S."/>
            <person name="Martin F."/>
            <person name="Nordberg H.P."/>
            <person name="Cantor M.N."/>
            <person name="Hua S.X."/>
        </authorList>
    </citation>
    <scope>NUCLEOTIDE SEQUENCE [LARGE SCALE GENOMIC DNA]</scope>
    <source>
        <strain evidence="1 2">Marx 270</strain>
    </source>
</reference>
<dbReference type="PANTHER" id="PTHR31912:SF34">
    <property type="entry name" value="NOTOCHORD-RELATED PROTEIN"/>
    <property type="match status" value="1"/>
</dbReference>
<dbReference type="EMBL" id="KN831965">
    <property type="protein sequence ID" value="KIO05872.1"/>
    <property type="molecule type" value="Genomic_DNA"/>
</dbReference>
<name>A0A0C3K8J1_PISTI</name>
<dbReference type="Proteomes" id="UP000054217">
    <property type="component" value="Unassembled WGS sequence"/>
</dbReference>
<evidence type="ECO:0000313" key="2">
    <source>
        <dbReference type="Proteomes" id="UP000054217"/>
    </source>
</evidence>
<gene>
    <name evidence="1" type="ORF">M404DRAFT_140319</name>
</gene>
<feature type="non-terminal residue" evidence="1">
    <location>
        <position position="1"/>
    </location>
</feature>
<protein>
    <submittedName>
        <fullName evidence="1">Uncharacterized protein</fullName>
    </submittedName>
</protein>
<reference evidence="2" key="2">
    <citation type="submission" date="2015-01" db="EMBL/GenBank/DDBJ databases">
        <title>Evolutionary Origins and Diversification of the Mycorrhizal Mutualists.</title>
        <authorList>
            <consortium name="DOE Joint Genome Institute"/>
            <consortium name="Mycorrhizal Genomics Consortium"/>
            <person name="Kohler A."/>
            <person name="Kuo A."/>
            <person name="Nagy L.G."/>
            <person name="Floudas D."/>
            <person name="Copeland A."/>
            <person name="Barry K.W."/>
            <person name="Cichocki N."/>
            <person name="Veneault-Fourrey C."/>
            <person name="LaButti K."/>
            <person name="Lindquist E.A."/>
            <person name="Lipzen A."/>
            <person name="Lundell T."/>
            <person name="Morin E."/>
            <person name="Murat C."/>
            <person name="Riley R."/>
            <person name="Ohm R."/>
            <person name="Sun H."/>
            <person name="Tunlid A."/>
            <person name="Henrissat B."/>
            <person name="Grigoriev I.V."/>
            <person name="Hibbett D.S."/>
            <person name="Martin F."/>
        </authorList>
    </citation>
    <scope>NUCLEOTIDE SEQUENCE [LARGE SCALE GENOMIC DNA]</scope>
    <source>
        <strain evidence="2">Marx 270</strain>
    </source>
</reference>
<organism evidence="1 2">
    <name type="scientific">Pisolithus tinctorius Marx 270</name>
    <dbReference type="NCBI Taxonomy" id="870435"/>
    <lineage>
        <taxon>Eukaryota</taxon>
        <taxon>Fungi</taxon>
        <taxon>Dikarya</taxon>
        <taxon>Basidiomycota</taxon>
        <taxon>Agaricomycotina</taxon>
        <taxon>Agaricomycetes</taxon>
        <taxon>Agaricomycetidae</taxon>
        <taxon>Boletales</taxon>
        <taxon>Sclerodermatineae</taxon>
        <taxon>Pisolithaceae</taxon>
        <taxon>Pisolithus</taxon>
    </lineage>
</organism>
<dbReference type="OrthoDB" id="2641988at2759"/>
<dbReference type="PANTHER" id="PTHR31912">
    <property type="entry name" value="IP13529P"/>
    <property type="match status" value="1"/>
</dbReference>
<accession>A0A0C3K8J1</accession>